<dbReference type="AlphaFoldDB" id="A0A392VZ08"/>
<dbReference type="Proteomes" id="UP000265520">
    <property type="component" value="Unassembled WGS sequence"/>
</dbReference>
<evidence type="ECO:0000313" key="1">
    <source>
        <dbReference type="EMBL" id="MCI92722.1"/>
    </source>
</evidence>
<reference evidence="1 2" key="1">
    <citation type="journal article" date="2018" name="Front. Plant Sci.">
        <title>Red Clover (Trifolium pratense) and Zigzag Clover (T. medium) - A Picture of Genomic Similarities and Differences.</title>
        <authorList>
            <person name="Dluhosova J."/>
            <person name="Istvanek J."/>
            <person name="Nedelnik J."/>
            <person name="Repkova J."/>
        </authorList>
    </citation>
    <scope>NUCLEOTIDE SEQUENCE [LARGE SCALE GENOMIC DNA]</scope>
    <source>
        <strain evidence="2">cv. 10/8</strain>
        <tissue evidence="1">Leaf</tissue>
    </source>
</reference>
<organism evidence="1 2">
    <name type="scientific">Trifolium medium</name>
    <dbReference type="NCBI Taxonomy" id="97028"/>
    <lineage>
        <taxon>Eukaryota</taxon>
        <taxon>Viridiplantae</taxon>
        <taxon>Streptophyta</taxon>
        <taxon>Embryophyta</taxon>
        <taxon>Tracheophyta</taxon>
        <taxon>Spermatophyta</taxon>
        <taxon>Magnoliopsida</taxon>
        <taxon>eudicotyledons</taxon>
        <taxon>Gunneridae</taxon>
        <taxon>Pentapetalae</taxon>
        <taxon>rosids</taxon>
        <taxon>fabids</taxon>
        <taxon>Fabales</taxon>
        <taxon>Fabaceae</taxon>
        <taxon>Papilionoideae</taxon>
        <taxon>50 kb inversion clade</taxon>
        <taxon>NPAAA clade</taxon>
        <taxon>Hologalegina</taxon>
        <taxon>IRL clade</taxon>
        <taxon>Trifolieae</taxon>
        <taxon>Trifolium</taxon>
    </lineage>
</organism>
<accession>A0A392VZ08</accession>
<dbReference type="EMBL" id="LXQA011308597">
    <property type="protein sequence ID" value="MCI92722.1"/>
    <property type="molecule type" value="Genomic_DNA"/>
</dbReference>
<proteinExistence type="predicted"/>
<name>A0A392VZ08_9FABA</name>
<sequence length="45" mass="4580">RIVGIALKFMFRKQVPVLPAALGVEEAALGAEEAALGAILNSASS</sequence>
<evidence type="ECO:0000313" key="2">
    <source>
        <dbReference type="Proteomes" id="UP000265520"/>
    </source>
</evidence>
<feature type="non-terminal residue" evidence="1">
    <location>
        <position position="1"/>
    </location>
</feature>
<protein>
    <submittedName>
        <fullName evidence="1">Uncharacterized protein</fullName>
    </submittedName>
</protein>
<keyword evidence="2" id="KW-1185">Reference proteome</keyword>
<comment type="caution">
    <text evidence="1">The sequence shown here is derived from an EMBL/GenBank/DDBJ whole genome shotgun (WGS) entry which is preliminary data.</text>
</comment>